<evidence type="ECO:0000256" key="10">
    <source>
        <dbReference type="ARBA" id="ARBA00023242"/>
    </source>
</evidence>
<feature type="compositionally biased region" description="Low complexity" evidence="13">
    <location>
        <begin position="305"/>
        <end position="315"/>
    </location>
</feature>
<feature type="domain" description="THAP-type" evidence="14">
    <location>
        <begin position="1"/>
        <end position="88"/>
    </location>
</feature>
<keyword evidence="7" id="KW-0175">Coiled coil</keyword>
<gene>
    <name evidence="15" type="ORF">PAPOLLO_LOCUS5660</name>
</gene>
<evidence type="ECO:0000256" key="9">
    <source>
        <dbReference type="ARBA" id="ARBA00023163"/>
    </source>
</evidence>
<evidence type="ECO:0000259" key="14">
    <source>
        <dbReference type="PROSITE" id="PS50950"/>
    </source>
</evidence>
<dbReference type="GO" id="GO:0008270">
    <property type="term" value="F:zinc ion binding"/>
    <property type="evidence" value="ECO:0007669"/>
    <property type="project" value="UniProtKB-KW"/>
</dbReference>
<keyword evidence="3" id="KW-0479">Metal-binding</keyword>
<dbReference type="Proteomes" id="UP000691718">
    <property type="component" value="Unassembled WGS sequence"/>
</dbReference>
<keyword evidence="4 12" id="KW-0863">Zinc-finger</keyword>
<keyword evidence="6" id="KW-0805">Transcription regulation</keyword>
<evidence type="ECO:0000256" key="8">
    <source>
        <dbReference type="ARBA" id="ARBA00023125"/>
    </source>
</evidence>
<comment type="subcellular location">
    <subcellularLocation>
        <location evidence="1">Nucleus</location>
        <location evidence="1">Nucleoplasm</location>
    </subcellularLocation>
</comment>
<sequence length="332" mass="37884">MTSCAIKICRNYKGRLQTNNKISYHRIPIDPIIRSRWVDIIRKSRGEEFWKPSKTTVICSEHFREKDLYFTNNQGRRRLKKEAVPKKALFLSSVKSDESDITDEDVEMTMEYNTEKQKPMNLNTPASNEEPKTSSSIACTNVVCTDTSSPSISRVAHKVLANKTAKSENDIEINEEFSDIDSICDTPKKAKLRRELRRKIRIQKKHSLKMQSLRRKNLRLKKKLATFKDILITLKKLIHEKVNLMGATEWGKLCTKVKEIEADYCKSDHVVDMMTETFAIHIGDHDSDSDEDGSSSDDSDDDEMATSSTNTASSSGFHVTHDDLMEGVSTLL</sequence>
<dbReference type="Pfam" id="PF05485">
    <property type="entry name" value="THAP"/>
    <property type="match status" value="1"/>
</dbReference>
<evidence type="ECO:0000256" key="6">
    <source>
        <dbReference type="ARBA" id="ARBA00023015"/>
    </source>
</evidence>
<evidence type="ECO:0000256" key="11">
    <source>
        <dbReference type="ARBA" id="ARBA00023306"/>
    </source>
</evidence>
<name>A0A8S3WFR0_PARAO</name>
<keyword evidence="5" id="KW-0862">Zinc</keyword>
<dbReference type="InterPro" id="IPR006612">
    <property type="entry name" value="THAP_Znf"/>
</dbReference>
<feature type="region of interest" description="Disordered" evidence="13">
    <location>
        <begin position="283"/>
        <end position="318"/>
    </location>
</feature>
<dbReference type="PANTHER" id="PTHR46600">
    <property type="entry name" value="THAP DOMAIN-CONTAINING"/>
    <property type="match status" value="1"/>
</dbReference>
<evidence type="ECO:0000256" key="4">
    <source>
        <dbReference type="ARBA" id="ARBA00022771"/>
    </source>
</evidence>
<feature type="compositionally biased region" description="Acidic residues" evidence="13">
    <location>
        <begin position="287"/>
        <end position="304"/>
    </location>
</feature>
<dbReference type="SMART" id="SM00692">
    <property type="entry name" value="DM3"/>
    <property type="match status" value="1"/>
</dbReference>
<evidence type="ECO:0000256" key="13">
    <source>
        <dbReference type="SAM" id="MobiDB-lite"/>
    </source>
</evidence>
<dbReference type="OrthoDB" id="7312725at2759"/>
<accession>A0A8S3WFR0</accession>
<protein>
    <submittedName>
        <fullName evidence="15">(apollo) hypothetical protein</fullName>
    </submittedName>
</protein>
<proteinExistence type="inferred from homology"/>
<keyword evidence="11" id="KW-0131">Cell cycle</keyword>
<dbReference type="SMART" id="SM00980">
    <property type="entry name" value="THAP"/>
    <property type="match status" value="1"/>
</dbReference>
<dbReference type="AlphaFoldDB" id="A0A8S3WFR0"/>
<dbReference type="GO" id="GO:0005654">
    <property type="term" value="C:nucleoplasm"/>
    <property type="evidence" value="ECO:0007669"/>
    <property type="project" value="UniProtKB-SubCell"/>
</dbReference>
<dbReference type="InterPro" id="IPR026516">
    <property type="entry name" value="THAP1/10"/>
</dbReference>
<organism evidence="15 16">
    <name type="scientific">Parnassius apollo</name>
    <name type="common">Apollo butterfly</name>
    <name type="synonym">Papilio apollo</name>
    <dbReference type="NCBI Taxonomy" id="110799"/>
    <lineage>
        <taxon>Eukaryota</taxon>
        <taxon>Metazoa</taxon>
        <taxon>Ecdysozoa</taxon>
        <taxon>Arthropoda</taxon>
        <taxon>Hexapoda</taxon>
        <taxon>Insecta</taxon>
        <taxon>Pterygota</taxon>
        <taxon>Neoptera</taxon>
        <taxon>Endopterygota</taxon>
        <taxon>Lepidoptera</taxon>
        <taxon>Glossata</taxon>
        <taxon>Ditrysia</taxon>
        <taxon>Papilionoidea</taxon>
        <taxon>Papilionidae</taxon>
        <taxon>Parnassiinae</taxon>
        <taxon>Parnassini</taxon>
        <taxon>Parnassius</taxon>
        <taxon>Parnassius</taxon>
    </lineage>
</organism>
<evidence type="ECO:0000313" key="16">
    <source>
        <dbReference type="Proteomes" id="UP000691718"/>
    </source>
</evidence>
<evidence type="ECO:0000256" key="5">
    <source>
        <dbReference type="ARBA" id="ARBA00022833"/>
    </source>
</evidence>
<dbReference type="PROSITE" id="PS50950">
    <property type="entry name" value="ZF_THAP"/>
    <property type="match status" value="1"/>
</dbReference>
<evidence type="ECO:0000256" key="12">
    <source>
        <dbReference type="PROSITE-ProRule" id="PRU00309"/>
    </source>
</evidence>
<dbReference type="GO" id="GO:0043565">
    <property type="term" value="F:sequence-specific DNA binding"/>
    <property type="evidence" value="ECO:0007669"/>
    <property type="project" value="InterPro"/>
</dbReference>
<keyword evidence="16" id="KW-1185">Reference proteome</keyword>
<dbReference type="EMBL" id="CAJQZP010000341">
    <property type="protein sequence ID" value="CAG4957200.1"/>
    <property type="molecule type" value="Genomic_DNA"/>
</dbReference>
<evidence type="ECO:0000256" key="3">
    <source>
        <dbReference type="ARBA" id="ARBA00022723"/>
    </source>
</evidence>
<dbReference type="PANTHER" id="PTHR46600:SF1">
    <property type="entry name" value="THAP DOMAIN-CONTAINING PROTEIN 1"/>
    <property type="match status" value="1"/>
</dbReference>
<keyword evidence="8 12" id="KW-0238">DNA-binding</keyword>
<evidence type="ECO:0000256" key="1">
    <source>
        <dbReference type="ARBA" id="ARBA00004642"/>
    </source>
</evidence>
<keyword evidence="9" id="KW-0804">Transcription</keyword>
<reference evidence="15" key="1">
    <citation type="submission" date="2021-04" db="EMBL/GenBank/DDBJ databases">
        <authorList>
            <person name="Tunstrom K."/>
        </authorList>
    </citation>
    <scope>NUCLEOTIDE SEQUENCE</scope>
</reference>
<evidence type="ECO:0000256" key="7">
    <source>
        <dbReference type="ARBA" id="ARBA00023054"/>
    </source>
</evidence>
<comment type="caution">
    <text evidence="15">The sequence shown here is derived from an EMBL/GenBank/DDBJ whole genome shotgun (WGS) entry which is preliminary data.</text>
</comment>
<comment type="similarity">
    <text evidence="2">Belongs to the THAP1 family.</text>
</comment>
<evidence type="ECO:0000256" key="2">
    <source>
        <dbReference type="ARBA" id="ARBA00006177"/>
    </source>
</evidence>
<keyword evidence="10" id="KW-0539">Nucleus</keyword>
<evidence type="ECO:0000313" key="15">
    <source>
        <dbReference type="EMBL" id="CAG4957200.1"/>
    </source>
</evidence>